<comment type="subcellular location">
    <subcellularLocation>
        <location evidence="1">Cytoplasm</location>
        <location evidence="1">Cytoskeleton</location>
    </subcellularLocation>
</comment>
<evidence type="ECO:0000256" key="8">
    <source>
        <dbReference type="ARBA" id="ARBA00041958"/>
    </source>
</evidence>
<organism evidence="9">
    <name type="scientific">Anopheles marajoara</name>
    <dbReference type="NCBI Taxonomy" id="58244"/>
    <lineage>
        <taxon>Eukaryota</taxon>
        <taxon>Metazoa</taxon>
        <taxon>Ecdysozoa</taxon>
        <taxon>Arthropoda</taxon>
        <taxon>Hexapoda</taxon>
        <taxon>Insecta</taxon>
        <taxon>Pterygota</taxon>
        <taxon>Neoptera</taxon>
        <taxon>Endopterygota</taxon>
        <taxon>Diptera</taxon>
        <taxon>Nematocera</taxon>
        <taxon>Culicoidea</taxon>
        <taxon>Culicidae</taxon>
        <taxon>Anophelinae</taxon>
        <taxon>Anopheles</taxon>
    </lineage>
</organism>
<dbReference type="InterPro" id="IPR049039">
    <property type="entry name" value="RMD1-3_a_helical_rpt"/>
</dbReference>
<dbReference type="Pfam" id="PF21033">
    <property type="entry name" value="RMD1-3"/>
    <property type="match status" value="1"/>
</dbReference>
<comment type="subunit">
    <text evidence="2">Interacts with microtubules.</text>
</comment>
<sequence length="241" mass="27735">MAAAQQEESGYREADQLFGEYKFKEAYDLLKAKQATKQDGEFETLWRLSRVIYSLSRELVPDPSKAKQFEACIFEGYGYASRALELGPQASVSHKYYAIFLAEKSGIEGLRQRVMQLSTILRHLTRATELDETDPFAWFLLGRFYYKLASLPWFQQKFIHTFTTDIPNATFDDALRCFIKAEQLAANFFSLNHLLLGETYLALKDEKNARLYLEKAANQTAPRTADDLEAQREAKALLRKL</sequence>
<reference evidence="9" key="1">
    <citation type="submission" date="2018-01" db="EMBL/GenBank/DDBJ databases">
        <title>An insight into the sialome of Amazonian anophelines.</title>
        <authorList>
            <person name="Ribeiro J.M."/>
            <person name="Scarpassa V."/>
            <person name="Calvo E."/>
        </authorList>
    </citation>
    <scope>NUCLEOTIDE SEQUENCE</scope>
    <source>
        <tissue evidence="9">Salivary glands</tissue>
    </source>
</reference>
<dbReference type="GO" id="GO:0008017">
    <property type="term" value="F:microtubule binding"/>
    <property type="evidence" value="ECO:0007669"/>
    <property type="project" value="TreeGrafter"/>
</dbReference>
<dbReference type="SUPFAM" id="SSF48452">
    <property type="entry name" value="TPR-like"/>
    <property type="match status" value="1"/>
</dbReference>
<dbReference type="GO" id="GO:0097431">
    <property type="term" value="C:mitotic spindle pole"/>
    <property type="evidence" value="ECO:0007669"/>
    <property type="project" value="TreeGrafter"/>
</dbReference>
<evidence type="ECO:0000256" key="2">
    <source>
        <dbReference type="ARBA" id="ARBA00011375"/>
    </source>
</evidence>
<name>A0A2M4BY57_9DIPT</name>
<evidence type="ECO:0000256" key="6">
    <source>
        <dbReference type="ARBA" id="ARBA00023212"/>
    </source>
</evidence>
<keyword evidence="5" id="KW-0802">TPR repeat</keyword>
<dbReference type="EMBL" id="GGFJ01008875">
    <property type="protein sequence ID" value="MBW58016.1"/>
    <property type="molecule type" value="Transcribed_RNA"/>
</dbReference>
<dbReference type="PANTHER" id="PTHR16056:SF16">
    <property type="entry name" value="REGULATOR OF MICROTUBULE DYNAMICS PROTEIN 1"/>
    <property type="match status" value="1"/>
</dbReference>
<keyword evidence="4" id="KW-0677">Repeat</keyword>
<accession>A0A2M4BY57</accession>
<dbReference type="GO" id="GO:0005739">
    <property type="term" value="C:mitochondrion"/>
    <property type="evidence" value="ECO:0007669"/>
    <property type="project" value="TreeGrafter"/>
</dbReference>
<dbReference type="InterPro" id="IPR011990">
    <property type="entry name" value="TPR-like_helical_dom_sf"/>
</dbReference>
<dbReference type="Gene3D" id="1.25.40.10">
    <property type="entry name" value="Tetratricopeptide repeat domain"/>
    <property type="match status" value="1"/>
</dbReference>
<evidence type="ECO:0000256" key="7">
    <source>
        <dbReference type="ARBA" id="ARBA00039966"/>
    </source>
</evidence>
<evidence type="ECO:0000256" key="1">
    <source>
        <dbReference type="ARBA" id="ARBA00004245"/>
    </source>
</evidence>
<evidence type="ECO:0000313" key="9">
    <source>
        <dbReference type="EMBL" id="MBW58016.1"/>
    </source>
</evidence>
<keyword evidence="3" id="KW-0963">Cytoplasm</keyword>
<dbReference type="PANTHER" id="PTHR16056">
    <property type="entry name" value="REGULATOR OF MICROTUBULE DYNAMICS PROTEIN"/>
    <property type="match status" value="1"/>
</dbReference>
<evidence type="ECO:0000256" key="5">
    <source>
        <dbReference type="ARBA" id="ARBA00022803"/>
    </source>
</evidence>
<keyword evidence="6" id="KW-0206">Cytoskeleton</keyword>
<dbReference type="GO" id="GO:0005876">
    <property type="term" value="C:spindle microtubule"/>
    <property type="evidence" value="ECO:0007669"/>
    <property type="project" value="TreeGrafter"/>
</dbReference>
<evidence type="ECO:0000256" key="4">
    <source>
        <dbReference type="ARBA" id="ARBA00022737"/>
    </source>
</evidence>
<evidence type="ECO:0000256" key="3">
    <source>
        <dbReference type="ARBA" id="ARBA00022490"/>
    </source>
</evidence>
<dbReference type="AlphaFoldDB" id="A0A2M4BY57"/>
<protein>
    <recommendedName>
        <fullName evidence="7">Regulator of microtubule dynamics protein 1</fullName>
    </recommendedName>
    <alternativeName>
        <fullName evidence="8">Protein FAM82B</fullName>
    </alternativeName>
</protein>
<proteinExistence type="predicted"/>